<dbReference type="OrthoDB" id="3233595at2759"/>
<gene>
    <name evidence="2" type="ORF">GYMLUDRAFT_172033</name>
</gene>
<evidence type="ECO:0000313" key="3">
    <source>
        <dbReference type="Proteomes" id="UP000053593"/>
    </source>
</evidence>
<dbReference type="InterPro" id="IPR036291">
    <property type="entry name" value="NAD(P)-bd_dom_sf"/>
</dbReference>
<feature type="domain" description="Enoyl reductase (ER)" evidence="1">
    <location>
        <begin position="16"/>
        <end position="343"/>
    </location>
</feature>
<dbReference type="Gene3D" id="3.90.180.10">
    <property type="entry name" value="Medium-chain alcohol dehydrogenases, catalytic domain"/>
    <property type="match status" value="1"/>
</dbReference>
<organism evidence="2 3">
    <name type="scientific">Collybiopsis luxurians FD-317 M1</name>
    <dbReference type="NCBI Taxonomy" id="944289"/>
    <lineage>
        <taxon>Eukaryota</taxon>
        <taxon>Fungi</taxon>
        <taxon>Dikarya</taxon>
        <taxon>Basidiomycota</taxon>
        <taxon>Agaricomycotina</taxon>
        <taxon>Agaricomycetes</taxon>
        <taxon>Agaricomycetidae</taxon>
        <taxon>Agaricales</taxon>
        <taxon>Marasmiineae</taxon>
        <taxon>Omphalotaceae</taxon>
        <taxon>Collybiopsis</taxon>
        <taxon>Collybiopsis luxurians</taxon>
    </lineage>
</organism>
<dbReference type="AlphaFoldDB" id="A0A0D0BRB1"/>
<name>A0A0D0BRB1_9AGAR</name>
<evidence type="ECO:0000259" key="1">
    <source>
        <dbReference type="SMART" id="SM00829"/>
    </source>
</evidence>
<dbReference type="SUPFAM" id="SSF51735">
    <property type="entry name" value="NAD(P)-binding Rossmann-fold domains"/>
    <property type="match status" value="1"/>
</dbReference>
<protein>
    <recommendedName>
        <fullName evidence="1">Enoyl reductase (ER) domain-containing protein</fullName>
    </recommendedName>
</protein>
<dbReference type="InterPro" id="IPR047122">
    <property type="entry name" value="Trans-enoyl_RdTase-like"/>
</dbReference>
<dbReference type="SUPFAM" id="SSF50129">
    <property type="entry name" value="GroES-like"/>
    <property type="match status" value="1"/>
</dbReference>
<accession>A0A0D0BRB1</accession>
<dbReference type="PANTHER" id="PTHR45348">
    <property type="entry name" value="HYPOTHETICAL OXIDOREDUCTASE (EUROFUNG)"/>
    <property type="match status" value="1"/>
</dbReference>
<dbReference type="InterPro" id="IPR013154">
    <property type="entry name" value="ADH-like_N"/>
</dbReference>
<evidence type="ECO:0000313" key="2">
    <source>
        <dbReference type="EMBL" id="KIK57751.1"/>
    </source>
</evidence>
<dbReference type="Proteomes" id="UP000053593">
    <property type="component" value="Unassembled WGS sequence"/>
</dbReference>
<proteinExistence type="predicted"/>
<dbReference type="Pfam" id="PF08240">
    <property type="entry name" value="ADH_N"/>
    <property type="match status" value="1"/>
</dbReference>
<reference evidence="2 3" key="1">
    <citation type="submission" date="2014-04" db="EMBL/GenBank/DDBJ databases">
        <title>Evolutionary Origins and Diversification of the Mycorrhizal Mutualists.</title>
        <authorList>
            <consortium name="DOE Joint Genome Institute"/>
            <consortium name="Mycorrhizal Genomics Consortium"/>
            <person name="Kohler A."/>
            <person name="Kuo A."/>
            <person name="Nagy L.G."/>
            <person name="Floudas D."/>
            <person name="Copeland A."/>
            <person name="Barry K.W."/>
            <person name="Cichocki N."/>
            <person name="Veneault-Fourrey C."/>
            <person name="LaButti K."/>
            <person name="Lindquist E.A."/>
            <person name="Lipzen A."/>
            <person name="Lundell T."/>
            <person name="Morin E."/>
            <person name="Murat C."/>
            <person name="Riley R."/>
            <person name="Ohm R."/>
            <person name="Sun H."/>
            <person name="Tunlid A."/>
            <person name="Henrissat B."/>
            <person name="Grigoriev I.V."/>
            <person name="Hibbett D.S."/>
            <person name="Martin F."/>
        </authorList>
    </citation>
    <scope>NUCLEOTIDE SEQUENCE [LARGE SCALE GENOMIC DNA]</scope>
    <source>
        <strain evidence="2 3">FD-317 M1</strain>
    </source>
</reference>
<dbReference type="PANTHER" id="PTHR45348:SF2">
    <property type="entry name" value="ZINC-TYPE ALCOHOL DEHYDROGENASE-LIKE PROTEIN C2E1P3.01"/>
    <property type="match status" value="1"/>
</dbReference>
<dbReference type="GO" id="GO:0016651">
    <property type="term" value="F:oxidoreductase activity, acting on NAD(P)H"/>
    <property type="evidence" value="ECO:0007669"/>
    <property type="project" value="InterPro"/>
</dbReference>
<dbReference type="HOGENOM" id="CLU_026673_16_5_1"/>
<keyword evidence="3" id="KW-1185">Reference proteome</keyword>
<dbReference type="SMART" id="SM00829">
    <property type="entry name" value="PKS_ER"/>
    <property type="match status" value="1"/>
</dbReference>
<dbReference type="EMBL" id="KN834789">
    <property type="protein sequence ID" value="KIK57751.1"/>
    <property type="molecule type" value="Genomic_DNA"/>
</dbReference>
<dbReference type="Gene3D" id="3.40.50.720">
    <property type="entry name" value="NAD(P)-binding Rossmann-like Domain"/>
    <property type="match status" value="1"/>
</dbReference>
<sequence>MSSHIQKALILEEAKGPFVITTVDIPKPGPDEILVKVRAAALNPYDWAIQSGMLPNITFPVTVGVDIAGDVEEIGEGVQEYAKGDRVFFPGQLTKGYGGYQQYTLVPVRTVGKIPPHLSYAEAASIPLCFATAAFPLLRASPLGAGLNPTFDPKVSFSGETALVIGGGSSVGQFAIQILKYLGFSTIITYASAKHTDYLQSIGATHIVDRASISLTDLPAHLKQITSSLIKTIYVAIPFAPEAQDTAYASLAPGGAIAIAHPVPSKPEDAEAAEKKIYGVFASTHLPQNRNFGTLMWKEMPKLVHDGIIKPNRVEILPGGLNAVAGGVKRVQAGEVSGVKLVVNPQETE</sequence>
<dbReference type="Pfam" id="PF00107">
    <property type="entry name" value="ADH_zinc_N"/>
    <property type="match status" value="1"/>
</dbReference>
<dbReference type="InterPro" id="IPR020843">
    <property type="entry name" value="ER"/>
</dbReference>
<dbReference type="InterPro" id="IPR013149">
    <property type="entry name" value="ADH-like_C"/>
</dbReference>
<dbReference type="CDD" id="cd08249">
    <property type="entry name" value="enoyl_reductase_like"/>
    <property type="match status" value="1"/>
</dbReference>
<dbReference type="InterPro" id="IPR011032">
    <property type="entry name" value="GroES-like_sf"/>
</dbReference>